<dbReference type="PROSITE" id="PS00036">
    <property type="entry name" value="BZIP_BASIC"/>
    <property type="match status" value="1"/>
</dbReference>
<sequence length="263" mass="27347">MNQNQAGLEGLLAQFTRSGAQSPASVTEGGQAANNNALLWLLMQQQQSQQAQPQQRVQPSPDWGQLIASLTADPNTAQQVGPLLAALAAKGGAAAAPGQEADPRSAQGVAGLRAAAQASGGETGSDGAASGGAFTEVPQRPAQSKDGDAAAAASYPKESPQDYSNLASLLQMAGQFVGPDGQPQSAAEAAAALSSGAIGGKSAKEKNRAAQRRFRERQKNLIQELKDRETALAKQCDEQKRLIEQLQKENQVLKEIMHAKDSK</sequence>
<keyword evidence="5" id="KW-1185">Reference proteome</keyword>
<proteinExistence type="predicted"/>
<dbReference type="CDD" id="cd14686">
    <property type="entry name" value="bZIP"/>
    <property type="match status" value="1"/>
</dbReference>
<organism evidence="4 5">
    <name type="scientific">Coccomyxa viridis</name>
    <dbReference type="NCBI Taxonomy" id="1274662"/>
    <lineage>
        <taxon>Eukaryota</taxon>
        <taxon>Viridiplantae</taxon>
        <taxon>Chlorophyta</taxon>
        <taxon>core chlorophytes</taxon>
        <taxon>Trebouxiophyceae</taxon>
        <taxon>Trebouxiophyceae incertae sedis</taxon>
        <taxon>Coccomyxaceae</taxon>
        <taxon>Coccomyxa</taxon>
    </lineage>
</organism>
<reference evidence="4 5" key="1">
    <citation type="submission" date="2024-06" db="EMBL/GenBank/DDBJ databases">
        <authorList>
            <person name="Kraege A."/>
            <person name="Thomma B."/>
        </authorList>
    </citation>
    <scope>NUCLEOTIDE SEQUENCE [LARGE SCALE GENOMIC DNA]</scope>
</reference>
<dbReference type="InterPro" id="IPR046347">
    <property type="entry name" value="bZIP_sf"/>
</dbReference>
<feature type="coiled-coil region" evidence="1">
    <location>
        <begin position="215"/>
        <end position="263"/>
    </location>
</feature>
<comment type="caution">
    <text evidence="4">The sequence shown here is derived from an EMBL/GenBank/DDBJ whole genome shotgun (WGS) entry which is preliminary data.</text>
</comment>
<dbReference type="InterPro" id="IPR004827">
    <property type="entry name" value="bZIP"/>
</dbReference>
<evidence type="ECO:0000259" key="3">
    <source>
        <dbReference type="PROSITE" id="PS50217"/>
    </source>
</evidence>
<evidence type="ECO:0000256" key="1">
    <source>
        <dbReference type="SAM" id="Coils"/>
    </source>
</evidence>
<dbReference type="Proteomes" id="UP001497392">
    <property type="component" value="Unassembled WGS sequence"/>
</dbReference>
<feature type="region of interest" description="Disordered" evidence="2">
    <location>
        <begin position="179"/>
        <end position="213"/>
    </location>
</feature>
<feature type="region of interest" description="Disordered" evidence="2">
    <location>
        <begin position="96"/>
        <end position="161"/>
    </location>
</feature>
<gene>
    <name evidence="4" type="primary">g10380</name>
    <name evidence="4" type="ORF">VP750_LOCUS9326</name>
</gene>
<dbReference type="SMART" id="SM00338">
    <property type="entry name" value="BRLZ"/>
    <property type="match status" value="1"/>
</dbReference>
<accession>A0ABP1G593</accession>
<keyword evidence="1" id="KW-0175">Coiled coil</keyword>
<dbReference type="Gene3D" id="1.20.5.170">
    <property type="match status" value="1"/>
</dbReference>
<protein>
    <submittedName>
        <fullName evidence="4">G10380 protein</fullName>
    </submittedName>
</protein>
<dbReference type="EMBL" id="CAXHTA020000017">
    <property type="protein sequence ID" value="CAL5227420.1"/>
    <property type="molecule type" value="Genomic_DNA"/>
</dbReference>
<dbReference type="SUPFAM" id="SSF57959">
    <property type="entry name" value="Leucine zipper domain"/>
    <property type="match status" value="1"/>
</dbReference>
<evidence type="ECO:0000313" key="4">
    <source>
        <dbReference type="EMBL" id="CAL5227420.1"/>
    </source>
</evidence>
<evidence type="ECO:0000313" key="5">
    <source>
        <dbReference type="Proteomes" id="UP001497392"/>
    </source>
</evidence>
<name>A0ABP1G593_9CHLO</name>
<feature type="domain" description="BZIP" evidence="3">
    <location>
        <begin position="204"/>
        <end position="260"/>
    </location>
</feature>
<feature type="compositionally biased region" description="Low complexity" evidence="2">
    <location>
        <begin position="185"/>
        <end position="196"/>
    </location>
</feature>
<dbReference type="PROSITE" id="PS50217">
    <property type="entry name" value="BZIP"/>
    <property type="match status" value="1"/>
</dbReference>
<evidence type="ECO:0000256" key="2">
    <source>
        <dbReference type="SAM" id="MobiDB-lite"/>
    </source>
</evidence>